<dbReference type="InterPro" id="IPR009057">
    <property type="entry name" value="Homeodomain-like_sf"/>
</dbReference>
<organism evidence="4 5">
    <name type="scientific">Terrimesophilobacter mesophilus</name>
    <dbReference type="NCBI Taxonomy" id="433647"/>
    <lineage>
        <taxon>Bacteria</taxon>
        <taxon>Bacillati</taxon>
        <taxon>Actinomycetota</taxon>
        <taxon>Actinomycetes</taxon>
        <taxon>Micrococcales</taxon>
        <taxon>Microbacteriaceae</taxon>
        <taxon>Terrimesophilobacter</taxon>
    </lineage>
</organism>
<dbReference type="RefSeq" id="WP_104096122.1">
    <property type="nucleotide sequence ID" value="NZ_JACHBP010000001.1"/>
</dbReference>
<evidence type="ECO:0000256" key="3">
    <source>
        <dbReference type="ARBA" id="ARBA00023163"/>
    </source>
</evidence>
<dbReference type="PANTHER" id="PTHR30055:SF238">
    <property type="entry name" value="MYCOFACTOCIN BIOSYNTHESIS TRANSCRIPTIONAL REGULATOR MFTR-RELATED"/>
    <property type="match status" value="1"/>
</dbReference>
<keyword evidence="5" id="KW-1185">Reference proteome</keyword>
<sequence>MIDASEKSEPGLRERKRRATRRAIQHAVLDLATEHGYERVTIDEISAAADVSPRTFFNYFASKEEAVLGDFPSLADLAAAEDFLTEGSGADVLSGLGRLFEAASDAIVDDRTVNQRRRVLLREHPELFAKRMSSLHLFEDELAELVRRRLAADDPMLVGEPDALARRAHLLSLVGFATMRFAYRSWIDMDDSEPLARRVRQAFEELQQTLAATVR</sequence>
<evidence type="ECO:0000313" key="5">
    <source>
        <dbReference type="Proteomes" id="UP000298488"/>
    </source>
</evidence>
<accession>A0A4V3I9P6</accession>
<dbReference type="PROSITE" id="PS50977">
    <property type="entry name" value="HTH_TETR_2"/>
    <property type="match status" value="1"/>
</dbReference>
<dbReference type="EMBL" id="SOFI01000003">
    <property type="protein sequence ID" value="TFB80258.1"/>
    <property type="molecule type" value="Genomic_DNA"/>
</dbReference>
<dbReference type="OrthoDB" id="8688418at2"/>
<keyword evidence="1" id="KW-0805">Transcription regulation</keyword>
<dbReference type="Gene3D" id="1.10.10.60">
    <property type="entry name" value="Homeodomain-like"/>
    <property type="match status" value="1"/>
</dbReference>
<evidence type="ECO:0000313" key="4">
    <source>
        <dbReference type="EMBL" id="TFB80258.1"/>
    </source>
</evidence>
<dbReference type="PANTHER" id="PTHR30055">
    <property type="entry name" value="HTH-TYPE TRANSCRIPTIONAL REGULATOR RUTR"/>
    <property type="match status" value="1"/>
</dbReference>
<comment type="caution">
    <text evidence="4">The sequence shown here is derived from an EMBL/GenBank/DDBJ whole genome shotgun (WGS) entry which is preliminary data.</text>
</comment>
<dbReference type="InterPro" id="IPR023772">
    <property type="entry name" value="DNA-bd_HTH_TetR-type_CS"/>
</dbReference>
<keyword evidence="3" id="KW-0804">Transcription</keyword>
<dbReference type="Gene3D" id="1.10.357.10">
    <property type="entry name" value="Tetracycline Repressor, domain 2"/>
    <property type="match status" value="1"/>
</dbReference>
<dbReference type="GO" id="GO:0000976">
    <property type="term" value="F:transcription cis-regulatory region binding"/>
    <property type="evidence" value="ECO:0007669"/>
    <property type="project" value="TreeGrafter"/>
</dbReference>
<dbReference type="InterPro" id="IPR001647">
    <property type="entry name" value="HTH_TetR"/>
</dbReference>
<evidence type="ECO:0000256" key="1">
    <source>
        <dbReference type="ARBA" id="ARBA00023015"/>
    </source>
</evidence>
<dbReference type="GO" id="GO:0003700">
    <property type="term" value="F:DNA-binding transcription factor activity"/>
    <property type="evidence" value="ECO:0007669"/>
    <property type="project" value="TreeGrafter"/>
</dbReference>
<protein>
    <submittedName>
        <fullName evidence="4">TetR family transcriptional regulator</fullName>
    </submittedName>
</protein>
<dbReference type="Proteomes" id="UP000298488">
    <property type="component" value="Unassembled WGS sequence"/>
</dbReference>
<proteinExistence type="predicted"/>
<dbReference type="SUPFAM" id="SSF46689">
    <property type="entry name" value="Homeodomain-like"/>
    <property type="match status" value="1"/>
</dbReference>
<name>A0A4V3I9P6_9MICO</name>
<gene>
    <name evidence="4" type="ORF">E3N84_09585</name>
</gene>
<keyword evidence="2" id="KW-0238">DNA-binding</keyword>
<evidence type="ECO:0000256" key="2">
    <source>
        <dbReference type="ARBA" id="ARBA00023125"/>
    </source>
</evidence>
<reference evidence="4 5" key="1">
    <citation type="submission" date="2019-03" db="EMBL/GenBank/DDBJ databases">
        <title>Genomics of glacier-inhabiting Cryobacterium strains.</title>
        <authorList>
            <person name="Liu Q."/>
            <person name="Xin Y.-H."/>
        </authorList>
    </citation>
    <scope>NUCLEOTIDE SEQUENCE [LARGE SCALE GENOMIC DNA]</scope>
    <source>
        <strain evidence="4 5">CGMCC 1.10440</strain>
    </source>
</reference>
<dbReference type="PROSITE" id="PS01081">
    <property type="entry name" value="HTH_TETR_1"/>
    <property type="match status" value="1"/>
</dbReference>
<dbReference type="AlphaFoldDB" id="A0A4V3I9P6"/>
<dbReference type="InterPro" id="IPR050109">
    <property type="entry name" value="HTH-type_TetR-like_transc_reg"/>
</dbReference>
<dbReference type="Pfam" id="PF00440">
    <property type="entry name" value="TetR_N"/>
    <property type="match status" value="1"/>
</dbReference>